<dbReference type="PANTHER" id="PTHR43139">
    <property type="entry name" value="SI:DKEY-122A22.2"/>
    <property type="match status" value="1"/>
</dbReference>
<sequence>MEPYYNHLKQALRSLLAAAVRLRDTTFKFFTAVADTLFSLYFASCSMLPCTVDLDDDDAATTTVHFWIPGHRKSTRPALVLIHGFGANSRWQFYYQVRHLSRHFNLYVPDLLFFGRSYSENPDRSIEFQAGCVAAGLRKLGLERYSVVGLSYGGYVAYRMAEVHVAAVEKVVIISSGIHYTDEQKEEQMRRIGGEGIRDLLLPKKPGDVRKMIKLALYKSRRYNLAPDFVLQGFIKGISNNHKKEKLELVDHLMKKANAKPARITQETLLLWGEKDNVFPLHLAYQLQSYLGATARVEVLKDTGHGANIDSPEEVNRLITWFVSSAKS</sequence>
<dbReference type="Gene3D" id="3.40.50.1820">
    <property type="entry name" value="alpha/beta hydrolase"/>
    <property type="match status" value="1"/>
</dbReference>
<evidence type="ECO:0000259" key="1">
    <source>
        <dbReference type="Pfam" id="PF00561"/>
    </source>
</evidence>
<protein>
    <recommendedName>
        <fullName evidence="1">AB hydrolase-1 domain-containing protein</fullName>
    </recommendedName>
</protein>
<dbReference type="EMBL" id="OZ034820">
    <property type="protein sequence ID" value="CAL1399642.1"/>
    <property type="molecule type" value="Genomic_DNA"/>
</dbReference>
<accession>A0AAV2FNW7</accession>
<name>A0AAV2FNW7_9ROSI</name>
<dbReference type="SUPFAM" id="SSF53474">
    <property type="entry name" value="alpha/beta-Hydrolases"/>
    <property type="match status" value="1"/>
</dbReference>
<evidence type="ECO:0000313" key="3">
    <source>
        <dbReference type="Proteomes" id="UP001497516"/>
    </source>
</evidence>
<keyword evidence="3" id="KW-1185">Reference proteome</keyword>
<dbReference type="PRINTS" id="PR00111">
    <property type="entry name" value="ABHYDROLASE"/>
</dbReference>
<dbReference type="Pfam" id="PF00561">
    <property type="entry name" value="Abhydrolase_1"/>
    <property type="match status" value="1"/>
</dbReference>
<dbReference type="InterPro" id="IPR029058">
    <property type="entry name" value="AB_hydrolase_fold"/>
</dbReference>
<gene>
    <name evidence="2" type="ORF">LTRI10_LOCUS39817</name>
</gene>
<organism evidence="2 3">
    <name type="scientific">Linum trigynum</name>
    <dbReference type="NCBI Taxonomy" id="586398"/>
    <lineage>
        <taxon>Eukaryota</taxon>
        <taxon>Viridiplantae</taxon>
        <taxon>Streptophyta</taxon>
        <taxon>Embryophyta</taxon>
        <taxon>Tracheophyta</taxon>
        <taxon>Spermatophyta</taxon>
        <taxon>Magnoliopsida</taxon>
        <taxon>eudicotyledons</taxon>
        <taxon>Gunneridae</taxon>
        <taxon>Pentapetalae</taxon>
        <taxon>rosids</taxon>
        <taxon>fabids</taxon>
        <taxon>Malpighiales</taxon>
        <taxon>Linaceae</taxon>
        <taxon>Linum</taxon>
    </lineage>
</organism>
<dbReference type="Proteomes" id="UP001497516">
    <property type="component" value="Chromosome 7"/>
</dbReference>
<reference evidence="2 3" key="1">
    <citation type="submission" date="2024-04" db="EMBL/GenBank/DDBJ databases">
        <authorList>
            <person name="Fracassetti M."/>
        </authorList>
    </citation>
    <scope>NUCLEOTIDE SEQUENCE [LARGE SCALE GENOMIC DNA]</scope>
</reference>
<proteinExistence type="predicted"/>
<dbReference type="InterPro" id="IPR000073">
    <property type="entry name" value="AB_hydrolase_1"/>
</dbReference>
<dbReference type="AlphaFoldDB" id="A0AAV2FNW7"/>
<evidence type="ECO:0000313" key="2">
    <source>
        <dbReference type="EMBL" id="CAL1399642.1"/>
    </source>
</evidence>
<dbReference type="PANTHER" id="PTHR43139:SF37">
    <property type="entry name" value="ALPHA_BETA-HYDROLASES SUPERFAMILY PROTEIN"/>
    <property type="match status" value="1"/>
</dbReference>
<dbReference type="InterPro" id="IPR052370">
    <property type="entry name" value="Meta-cleavage_hydrolase"/>
</dbReference>
<feature type="domain" description="AB hydrolase-1" evidence="1">
    <location>
        <begin position="77"/>
        <end position="312"/>
    </location>
</feature>